<sequence>MQPFPMTNGSAVRTGLTAATFTRTVQQSQDYPYYRSLCVDEVNKRTTDNPLTINFEGRQIRNLNGFINNLNGTTWTATDYFPPGLLIAPGHQLTSNLIPSIGEVALGTIASSNPSKPSISIPNFVYEIKDLPEMIRDIGRLKLLPKRIRHIRFQQLGGKASKKEVANHFLSYQMGWAPLIEDLQKILGFQALVDKKMRELQNLYHNGGLQRRVRKSQWKASVEQVPSNIYLDSAFISLSLSVTQTRTTRVERWGTVRWTPSKLPDPRFSSKDLARLARDLTFGMKGISGKQAWDAIPWTWLIGWFTNFGDFLQANQNSIPLVHSAPCVMTKTETTYRWVRTDGLQASFTGGDGAMFFSTKSRTISSGSVTAHLPFLGAKHFAILAALAIQRKR</sequence>
<evidence type="ECO:0000313" key="1">
    <source>
        <dbReference type="EMBL" id="QDH86881.1"/>
    </source>
</evidence>
<proteinExistence type="predicted"/>
<name>A0A514CZU3_9VIRU</name>
<organism evidence="1">
    <name type="scientific">Leviviridae sp</name>
    <dbReference type="NCBI Taxonomy" id="2027243"/>
    <lineage>
        <taxon>Viruses</taxon>
        <taxon>Riboviria</taxon>
        <taxon>Orthornavirae</taxon>
        <taxon>Lenarviricota</taxon>
        <taxon>Leviviricetes</taxon>
        <taxon>Norzivirales</taxon>
        <taxon>Fiersviridae</taxon>
    </lineage>
</organism>
<evidence type="ECO:0008006" key="2">
    <source>
        <dbReference type="Google" id="ProtNLM"/>
    </source>
</evidence>
<accession>A0A514CZU3</accession>
<reference evidence="1" key="1">
    <citation type="submission" date="2019-05" db="EMBL/GenBank/DDBJ databases">
        <title>Metatranscriptomic reconstruction reveals RNA viruses with the potential to shape carbon cycling in soil.</title>
        <authorList>
            <person name="Starr E.P."/>
            <person name="Nuccio E."/>
            <person name="Pett-Ridge J."/>
            <person name="Banfield J.F."/>
            <person name="Firestone M.K."/>
        </authorList>
    </citation>
    <scope>NUCLEOTIDE SEQUENCE</scope>
    <source>
        <strain evidence="1">H4_Bulk_46_scaffold_681</strain>
    </source>
</reference>
<dbReference type="EMBL" id="MN032996">
    <property type="protein sequence ID" value="QDH86881.1"/>
    <property type="molecule type" value="Genomic_RNA"/>
</dbReference>
<protein>
    <recommendedName>
        <fullName evidence="2">Maturation protein</fullName>
    </recommendedName>
</protein>
<gene>
    <name evidence="1" type="ORF">H4Bulk46681_000003</name>
</gene>